<keyword evidence="5" id="KW-1185">Reference proteome</keyword>
<accession>A0A7W7WYW5</accession>
<comment type="caution">
    <text evidence="4">The sequence shown here is derived from an EMBL/GenBank/DDBJ whole genome shotgun (WGS) entry which is preliminary data.</text>
</comment>
<dbReference type="Pfam" id="PF20052">
    <property type="entry name" value="GAP1-C"/>
    <property type="match status" value="1"/>
</dbReference>
<feature type="domain" description="GTPase-associated protein 1 N-terminal" evidence="1">
    <location>
        <begin position="3"/>
        <end position="136"/>
    </location>
</feature>
<dbReference type="EMBL" id="JACHJS010000001">
    <property type="protein sequence ID" value="MBB4968163.1"/>
    <property type="molecule type" value="Genomic_DNA"/>
</dbReference>
<protein>
    <submittedName>
        <fullName evidence="4">Uncharacterized protein</fullName>
    </submittedName>
</protein>
<dbReference type="InterPro" id="IPR049532">
    <property type="entry name" value="GAP1-like_C"/>
</dbReference>
<name>A0A7W7WYW5_9PSEU</name>
<sequence length="757" mass="82789">MTVRQLHYTSCEDGLEGIQGFQVSAMTPGVPKPLSELAVRASVYEAGPSFVARLRDGDLDEFPVAFGYVPQGRSGVLFQSRYAGADFTGRLGNYFAHALLVDDVAAELGDVLPIDLWRSPAWVHGRLDGTSLPELTGLPAGTAVTPDRVRALVTAGGTGNLERVLGAVQRLLAAGRGRLVLVVRDDETAARWLAAACRSLPRELGLRISFVTYTSRPEEAPVLVCGTTPDVRLPAYGDFTTVSLLEPAPRDPDGTRYASALAQLWERDQVDTALALAAQASPALTAPELDAFAVLLELALDLAAAAPPDESTLLTALRLGVDRMPRGLPAAAWQRVADQVLDAGGPQDVAAWAELLRAAHGNGEPVPSTLYGTYFVASLTAPQRHWQPTLAQADLTDVAENVVLPALLDGRSPALVERLVDHRDLVRFTADALDRRLADQRETRHLATTLKPEVVRLLVANSRSGRVRLLADLVLARSGELDPVKVMAEATRFDSVEWQHLGPVLWPQDPSTEESVRLLRDVPTRVLVESRLGQRIVARALEHSARPDLKPEEGRLIEEVLRSPVAADLGERDQAGLNAARRIAHFATAKPGRGAAREVLTALDDLSGLTPEQSDRLRTALAGYVLRADAGPHLELLGDVLALHARPFLPAYRNAVREELAKAPYQKVAEAIVVWWGLEQEHVRRTLVDETLPLALRRRRRRYLDKVGGQLQVTAKRLGVDPPRPSWPGWWQNWRARKEKRGFFGFAFDLLRGKKEK</sequence>
<evidence type="ECO:0000259" key="3">
    <source>
        <dbReference type="Pfam" id="PF20052"/>
    </source>
</evidence>
<dbReference type="Pfam" id="PF20013">
    <property type="entry name" value="GAP1-N2"/>
    <property type="match status" value="1"/>
</dbReference>
<reference evidence="4 5" key="1">
    <citation type="submission" date="2020-08" db="EMBL/GenBank/DDBJ databases">
        <title>Sequencing the genomes of 1000 actinobacteria strains.</title>
        <authorList>
            <person name="Klenk H.-P."/>
        </authorList>
    </citation>
    <scope>NUCLEOTIDE SEQUENCE [LARGE SCALE GENOMIC DNA]</scope>
    <source>
        <strain evidence="4 5">DSM 45084</strain>
    </source>
</reference>
<dbReference type="Pfam" id="PF20014">
    <property type="entry name" value="GAP1-M"/>
    <property type="match status" value="1"/>
</dbReference>
<evidence type="ECO:0000259" key="1">
    <source>
        <dbReference type="Pfam" id="PF20013"/>
    </source>
</evidence>
<gene>
    <name evidence="4" type="ORF">F4559_005522</name>
</gene>
<proteinExistence type="predicted"/>
<dbReference type="InterPro" id="IPR045402">
    <property type="entry name" value="GAP1-N2"/>
</dbReference>
<feature type="domain" description="GTPase-associated protein 1-like C-terminal" evidence="3">
    <location>
        <begin position="393"/>
        <end position="716"/>
    </location>
</feature>
<dbReference type="AlphaFoldDB" id="A0A7W7WYW5"/>
<dbReference type="InterPro" id="IPR045401">
    <property type="entry name" value="GAP1-M"/>
</dbReference>
<dbReference type="Proteomes" id="UP000542674">
    <property type="component" value="Unassembled WGS sequence"/>
</dbReference>
<feature type="domain" description="GTPase-associated protein 1 middle" evidence="2">
    <location>
        <begin position="157"/>
        <end position="232"/>
    </location>
</feature>
<evidence type="ECO:0000313" key="4">
    <source>
        <dbReference type="EMBL" id="MBB4968163.1"/>
    </source>
</evidence>
<evidence type="ECO:0000259" key="2">
    <source>
        <dbReference type="Pfam" id="PF20014"/>
    </source>
</evidence>
<organism evidence="4 5">
    <name type="scientific">Saccharothrix violaceirubra</name>
    <dbReference type="NCBI Taxonomy" id="413306"/>
    <lineage>
        <taxon>Bacteria</taxon>
        <taxon>Bacillati</taxon>
        <taxon>Actinomycetota</taxon>
        <taxon>Actinomycetes</taxon>
        <taxon>Pseudonocardiales</taxon>
        <taxon>Pseudonocardiaceae</taxon>
        <taxon>Saccharothrix</taxon>
    </lineage>
</organism>
<evidence type="ECO:0000313" key="5">
    <source>
        <dbReference type="Proteomes" id="UP000542674"/>
    </source>
</evidence>
<dbReference type="RefSeq" id="WP_184673459.1">
    <property type="nucleotide sequence ID" value="NZ_BAABAI010000041.1"/>
</dbReference>